<sequence length="198" mass="21866">MSEIDEHPPVALVRFPPAATHPIIVRFEGVEIEAAICARQTYGAKRDLPPSRWSVLGVYVLSGLVGDGSREVSARPGTVQTRPLLERVDEHFRDAEWWDQVILIRRVTRAFDNAETGYLERLIHDVVDQSAYLRRRAGDNTSNYGGPSSSDAKADLENRILPAIKIALRLGGLKIETAAEMTALNDLPTVRRAVGGDL</sequence>
<dbReference type="Proteomes" id="UP001056035">
    <property type="component" value="Chromosome"/>
</dbReference>
<accession>A0ABY5DTA4</accession>
<keyword evidence="2" id="KW-1185">Reference proteome</keyword>
<name>A0ABY5DTA4_9ACTN</name>
<organism evidence="1 2">
    <name type="scientific">Paraconexibacter antarcticus</name>
    <dbReference type="NCBI Taxonomy" id="2949664"/>
    <lineage>
        <taxon>Bacteria</taxon>
        <taxon>Bacillati</taxon>
        <taxon>Actinomycetota</taxon>
        <taxon>Thermoleophilia</taxon>
        <taxon>Solirubrobacterales</taxon>
        <taxon>Paraconexibacteraceae</taxon>
        <taxon>Paraconexibacter</taxon>
    </lineage>
</organism>
<dbReference type="EMBL" id="CP098502">
    <property type="protein sequence ID" value="UTI63915.1"/>
    <property type="molecule type" value="Genomic_DNA"/>
</dbReference>
<evidence type="ECO:0000313" key="1">
    <source>
        <dbReference type="EMBL" id="UTI63915.1"/>
    </source>
</evidence>
<protein>
    <submittedName>
        <fullName evidence="1">Uncharacterized protein</fullName>
    </submittedName>
</protein>
<gene>
    <name evidence="1" type="ORF">NBH00_21550</name>
</gene>
<evidence type="ECO:0000313" key="2">
    <source>
        <dbReference type="Proteomes" id="UP001056035"/>
    </source>
</evidence>
<proteinExistence type="predicted"/>
<reference evidence="1 2" key="1">
    <citation type="submission" date="2022-06" db="EMBL/GenBank/DDBJ databases">
        <title>Paraconexibacter antarcticus.</title>
        <authorList>
            <person name="Kim C.S."/>
        </authorList>
    </citation>
    <scope>NUCLEOTIDE SEQUENCE [LARGE SCALE GENOMIC DNA]</scope>
    <source>
        <strain evidence="1 2">02-257</strain>
    </source>
</reference>
<dbReference type="RefSeq" id="WP_254570631.1">
    <property type="nucleotide sequence ID" value="NZ_CP098502.1"/>
</dbReference>